<evidence type="ECO:0000256" key="1">
    <source>
        <dbReference type="SAM" id="MobiDB-lite"/>
    </source>
</evidence>
<feature type="region of interest" description="Disordered" evidence="1">
    <location>
        <begin position="130"/>
        <end position="156"/>
    </location>
</feature>
<keyword evidence="2" id="KW-0812">Transmembrane</keyword>
<feature type="compositionally biased region" description="Low complexity" evidence="1">
    <location>
        <begin position="134"/>
        <end position="156"/>
    </location>
</feature>
<reference evidence="3 4" key="1">
    <citation type="submission" date="2022-04" db="EMBL/GenBank/DDBJ databases">
        <title>Positive selection, recombination, and allopatry shape intraspecific diversity of widespread and dominant cyanobacteria.</title>
        <authorList>
            <person name="Wei J."/>
            <person name="Shu W."/>
            <person name="Hu C."/>
        </authorList>
    </citation>
    <scope>NUCLEOTIDE SEQUENCE [LARGE SCALE GENOMIC DNA]</scope>
    <source>
        <strain evidence="3 4">AS-A4</strain>
    </source>
</reference>
<evidence type="ECO:0008006" key="5">
    <source>
        <dbReference type="Google" id="ProtNLM"/>
    </source>
</evidence>
<comment type="caution">
    <text evidence="3">The sequence shown here is derived from an EMBL/GenBank/DDBJ whole genome shotgun (WGS) entry which is preliminary data.</text>
</comment>
<protein>
    <recommendedName>
        <fullName evidence="5">FtsK domain-containing protein</fullName>
    </recommendedName>
</protein>
<sequence>MKDPYLPQILGLLAAGMTATGLSISGYLHQPETFRFLGTQLTYQAAYRKIPLSLAGSGLCISAWLLTQSRRDYRRQYEQWERQALMQQQHMAAIQHESDLQGYSQLAQLQTAEKFYPQMAPYLDVEDAEFQEMPSQPQSTQQATATAPGQAAVPVTPSSDAIAQPGIIAERDLTAEIAQYDGHILIASRTRSGKTTSVQSAIRHTHSRYNGVVDFWVFDPKGAAWCGLERTQNYLFCNEPRYVPQVLTRLESLIGMMQLRQQQRMQQGGHYRAGSEPKTVIIAIDEFNSLLSLAQEFDESFPSKENPRTQKKIQRYVERLIFQGAEDKVYLWLMAQTTRVEQLGLNTSVQDNMAYFAQSRNGDYQSVEDAISNNYVVSNPTQRKELNSLLTTYRYDQTQDLKIPIAFTTLGGNQLCKLPDLSQAKHYQLASIPQYQQPSTSQPQAPLTAQKAQPDFRSQITSWLKDCWEAELPQEESKIKPSQVDALTDWKLQSLAIYLRKKGEVAVREVKQNWGKNNGLNSEQVQDLLIELMAMNLIETFSPLTSRAEWVRWAET</sequence>
<keyword evidence="2" id="KW-0472">Membrane</keyword>
<evidence type="ECO:0000256" key="2">
    <source>
        <dbReference type="SAM" id="Phobius"/>
    </source>
</evidence>
<keyword evidence="4" id="KW-1185">Reference proteome</keyword>
<evidence type="ECO:0000313" key="4">
    <source>
        <dbReference type="Proteomes" id="UP001476950"/>
    </source>
</evidence>
<gene>
    <name evidence="3" type="ORF">NDI38_13610</name>
</gene>
<dbReference type="RefSeq" id="WP_190446448.1">
    <property type="nucleotide sequence ID" value="NZ_JAMPLM010000011.1"/>
</dbReference>
<dbReference type="InterPro" id="IPR027417">
    <property type="entry name" value="P-loop_NTPase"/>
</dbReference>
<feature type="transmembrane region" description="Helical" evidence="2">
    <location>
        <begin position="50"/>
        <end position="67"/>
    </location>
</feature>
<name>A0ABV0KJR4_9CYAN</name>
<feature type="transmembrane region" description="Helical" evidence="2">
    <location>
        <begin position="9"/>
        <end position="30"/>
    </location>
</feature>
<keyword evidence="2" id="KW-1133">Transmembrane helix</keyword>
<dbReference type="Gene3D" id="3.40.50.300">
    <property type="entry name" value="P-loop containing nucleotide triphosphate hydrolases"/>
    <property type="match status" value="1"/>
</dbReference>
<organism evidence="3 4">
    <name type="scientific">Stenomitos frigidus AS-A4</name>
    <dbReference type="NCBI Taxonomy" id="2933935"/>
    <lineage>
        <taxon>Bacteria</taxon>
        <taxon>Bacillati</taxon>
        <taxon>Cyanobacteriota</taxon>
        <taxon>Cyanophyceae</taxon>
        <taxon>Leptolyngbyales</taxon>
        <taxon>Leptolyngbyaceae</taxon>
        <taxon>Stenomitos</taxon>
    </lineage>
</organism>
<proteinExistence type="predicted"/>
<dbReference type="SUPFAM" id="SSF52540">
    <property type="entry name" value="P-loop containing nucleoside triphosphate hydrolases"/>
    <property type="match status" value="1"/>
</dbReference>
<evidence type="ECO:0000313" key="3">
    <source>
        <dbReference type="EMBL" id="MEP1059479.1"/>
    </source>
</evidence>
<dbReference type="Proteomes" id="UP001476950">
    <property type="component" value="Unassembled WGS sequence"/>
</dbReference>
<dbReference type="EMBL" id="JAMPLM010000011">
    <property type="protein sequence ID" value="MEP1059479.1"/>
    <property type="molecule type" value="Genomic_DNA"/>
</dbReference>
<accession>A0ABV0KJR4</accession>